<protein>
    <submittedName>
        <fullName evidence="1">Putative hydrolase</fullName>
        <ecNumber evidence="1">3.-.-.-</ecNumber>
    </submittedName>
</protein>
<dbReference type="KEGG" id="ahg:AHOG_16335"/>
<organism evidence="1 2">
    <name type="scientific">Actinoalloteichus hoggarensis</name>
    <dbReference type="NCBI Taxonomy" id="1470176"/>
    <lineage>
        <taxon>Bacteria</taxon>
        <taxon>Bacillati</taxon>
        <taxon>Actinomycetota</taxon>
        <taxon>Actinomycetes</taxon>
        <taxon>Pseudonocardiales</taxon>
        <taxon>Pseudonocardiaceae</taxon>
        <taxon>Actinoalloteichus</taxon>
    </lineage>
</organism>
<keyword evidence="2" id="KW-1185">Reference proteome</keyword>
<evidence type="ECO:0000313" key="1">
    <source>
        <dbReference type="EMBL" id="ASO20893.1"/>
    </source>
</evidence>
<gene>
    <name evidence="1" type="ORF">AHOG_16335</name>
</gene>
<dbReference type="Proteomes" id="UP000204221">
    <property type="component" value="Chromosome"/>
</dbReference>
<dbReference type="EMBL" id="CP022521">
    <property type="protein sequence ID" value="ASO20893.1"/>
    <property type="molecule type" value="Genomic_DNA"/>
</dbReference>
<dbReference type="InterPro" id="IPR050228">
    <property type="entry name" value="Carboxylesterase_BioH"/>
</dbReference>
<dbReference type="AlphaFoldDB" id="A0A221W578"/>
<evidence type="ECO:0000313" key="2">
    <source>
        <dbReference type="Proteomes" id="UP000204221"/>
    </source>
</evidence>
<name>A0A221W578_9PSEU</name>
<keyword evidence="1" id="KW-0378">Hydrolase</keyword>
<accession>A0A221W578</accession>
<dbReference type="Gene3D" id="3.40.50.1820">
    <property type="entry name" value="alpha/beta hydrolase"/>
    <property type="match status" value="1"/>
</dbReference>
<dbReference type="SUPFAM" id="SSF53474">
    <property type="entry name" value="alpha/beta-Hydrolases"/>
    <property type="match status" value="1"/>
</dbReference>
<dbReference type="EC" id="3.-.-.-" evidence="1"/>
<dbReference type="GO" id="GO:0016787">
    <property type="term" value="F:hydrolase activity"/>
    <property type="evidence" value="ECO:0007669"/>
    <property type="project" value="UniProtKB-KW"/>
</dbReference>
<dbReference type="PANTHER" id="PTHR43194:SF2">
    <property type="entry name" value="PEROXISOMAL MEMBRANE PROTEIN LPX1"/>
    <property type="match status" value="1"/>
</dbReference>
<dbReference type="Pfam" id="PF12697">
    <property type="entry name" value="Abhydrolase_6"/>
    <property type="match status" value="1"/>
</dbReference>
<dbReference type="OrthoDB" id="63519at2"/>
<dbReference type="RefSeq" id="WP_093942162.1">
    <property type="nucleotide sequence ID" value="NZ_CP022521.1"/>
</dbReference>
<reference evidence="1 2" key="1">
    <citation type="submission" date="2017-07" db="EMBL/GenBank/DDBJ databases">
        <title>Complete genome sequence of Actinoalloteichus hoggarensis DSM 45943, type strain of Actinoalloteichus hoggarensis.</title>
        <authorList>
            <person name="Ruckert C."/>
            <person name="Nouioui I."/>
            <person name="Willmese J."/>
            <person name="van Wezel G."/>
            <person name="Klenk H.-P."/>
            <person name="Kalinowski J."/>
            <person name="Zotchev S.B."/>
        </authorList>
    </citation>
    <scope>NUCLEOTIDE SEQUENCE [LARGE SCALE GENOMIC DNA]</scope>
    <source>
        <strain evidence="1 2">DSM 45943</strain>
    </source>
</reference>
<dbReference type="PANTHER" id="PTHR43194">
    <property type="entry name" value="HYDROLASE ALPHA/BETA FOLD FAMILY"/>
    <property type="match status" value="1"/>
</dbReference>
<proteinExistence type="predicted"/>
<dbReference type="InterPro" id="IPR029058">
    <property type="entry name" value="AB_hydrolase_fold"/>
</dbReference>
<sequence>MSTVTSHDGTAIAVDRSGEGPAVILVGGAFDTRTSAAPLAEVLAARFTVFTYDRRGRGDSGDTAPYAVAREVEDLDAVIQAAGGSALVYGRSSGAALALDAAAAGLSISRLALYEPPFIITDGPREGSTEYTTRLGELVSTGRRGEAVALFLSSTGMSAEAVAGMRATPTWAGLEELAHTLLYDNAVMGDGSLPAESAAAVTVSTLVLAGGASSAAYRESAKALADAVPSGRQRVLDGQGHDVAPAAVAPVLTEFFTG</sequence>
<dbReference type="InterPro" id="IPR000073">
    <property type="entry name" value="AB_hydrolase_1"/>
</dbReference>